<dbReference type="EMBL" id="CAJVCH010517697">
    <property type="protein sequence ID" value="CAG7821641.1"/>
    <property type="molecule type" value="Genomic_DNA"/>
</dbReference>
<dbReference type="AlphaFoldDB" id="A0A8J2KPJ2"/>
<reference evidence="5" key="1">
    <citation type="submission" date="2021-06" db="EMBL/GenBank/DDBJ databases">
        <authorList>
            <person name="Hodson N. C."/>
            <person name="Mongue J. A."/>
            <person name="Jaron S. K."/>
        </authorList>
    </citation>
    <scope>NUCLEOTIDE SEQUENCE</scope>
</reference>
<organism evidence="5 6">
    <name type="scientific">Allacma fusca</name>
    <dbReference type="NCBI Taxonomy" id="39272"/>
    <lineage>
        <taxon>Eukaryota</taxon>
        <taxon>Metazoa</taxon>
        <taxon>Ecdysozoa</taxon>
        <taxon>Arthropoda</taxon>
        <taxon>Hexapoda</taxon>
        <taxon>Collembola</taxon>
        <taxon>Symphypleona</taxon>
        <taxon>Sminthuridae</taxon>
        <taxon>Allacma</taxon>
    </lineage>
</organism>
<feature type="compositionally biased region" description="Polar residues" evidence="4">
    <location>
        <begin position="523"/>
        <end position="532"/>
    </location>
</feature>
<proteinExistence type="inferred from homology"/>
<feature type="region of interest" description="Disordered" evidence="4">
    <location>
        <begin position="517"/>
        <end position="587"/>
    </location>
</feature>
<comment type="caution">
    <text evidence="5">The sequence shown here is derived from an EMBL/GenBank/DDBJ whole genome shotgun (WGS) entry which is preliminary data.</text>
</comment>
<feature type="compositionally biased region" description="Basic residues" evidence="4">
    <location>
        <begin position="535"/>
        <end position="561"/>
    </location>
</feature>
<dbReference type="PROSITE" id="PS01036">
    <property type="entry name" value="HSP70_3"/>
    <property type="match status" value="1"/>
</dbReference>
<dbReference type="CDD" id="cd00303">
    <property type="entry name" value="retropepsin_like"/>
    <property type="match status" value="1"/>
</dbReference>
<dbReference type="GO" id="GO:0005524">
    <property type="term" value="F:ATP binding"/>
    <property type="evidence" value="ECO:0007669"/>
    <property type="project" value="UniProtKB-KW"/>
</dbReference>
<dbReference type="GO" id="GO:0140662">
    <property type="term" value="F:ATP-dependent protein folding chaperone"/>
    <property type="evidence" value="ECO:0007669"/>
    <property type="project" value="InterPro"/>
</dbReference>
<dbReference type="Proteomes" id="UP000708208">
    <property type="component" value="Unassembled WGS sequence"/>
</dbReference>
<keyword evidence="6" id="KW-1185">Reference proteome</keyword>
<dbReference type="InterPro" id="IPR013126">
    <property type="entry name" value="Hsp_70_fam"/>
</dbReference>
<dbReference type="PANTHER" id="PTHR19375">
    <property type="entry name" value="HEAT SHOCK PROTEIN 70KDA"/>
    <property type="match status" value="1"/>
</dbReference>
<name>A0A8J2KPJ2_9HEXA</name>
<dbReference type="OrthoDB" id="29851at2759"/>
<comment type="similarity">
    <text evidence="1">Belongs to the heat shock protein 70 family.</text>
</comment>
<evidence type="ECO:0000256" key="3">
    <source>
        <dbReference type="ARBA" id="ARBA00022840"/>
    </source>
</evidence>
<gene>
    <name evidence="5" type="ORF">AFUS01_LOCUS31969</name>
</gene>
<evidence type="ECO:0000313" key="5">
    <source>
        <dbReference type="EMBL" id="CAG7821641.1"/>
    </source>
</evidence>
<evidence type="ECO:0000256" key="1">
    <source>
        <dbReference type="ARBA" id="ARBA00007381"/>
    </source>
</evidence>
<sequence length="802" mass="89767">MVGRQFIDPHVQNDMKTWPFQLESDKTGRPLIVVKDKRFSPEEVTAEVLKHLKKLAENHLKRSVTKAVITVPTNFDNRQREATRQSALLAGLEVLQIINEPTAAAMAYSLHWKNEEKIILVFNFGGRTFDVTILKAKFDSTNAADYQGSPSTSRKEENIQIQYRESRLQILQTGGDTDLGGYNCNNAMVLHCAETFRQQHGILLLNVDDRNTGAHNGQRQLRRLGRLKNACEEAKIILTSESSVTVEVKRIYGYLDLNVHITRSEFERMNGKLFQKTIHIVKKTIEDAHLKPGDITDVLMVGGSSRIPRVRKLLQDFLKIPIVDVNQQIDIQEAVATGAAIQAGVLNGVNSTKHLPFSRDIQPFSLRIKTNTGKMSVIIRRSTKLPCEGSSTFTHVQTNQKPISFEIYIGEEEIAEDNLFLKTMKLDGIPPVPGDLQKVTVQMKIDTNGVLNVTASTPRGPSSTLTTCIEFLEKPAKNVALTKEIRTNSTATLTAPRSPGRSWREHHEKRVMIATADNGTEGGYTSSESIETQRSRKLKSKKKQRVFRTKRTVATVKRRTSQNRSRNSSAESLNRKHTLQPKKSPRHCSYCGSNSHSIYSCGQFMGINVPKRRDWIKENNRCYNCMGRHPVIDCPSARSYAVCPKKHNTALHPEKTVGFSPKPNVNTVFHQGNKASEESGLLPTAVVAIEHGRQSILARCLLDTGAQNSFVTEKVVNRLKLPRHTGGETFSVAGGNNLPVLGKTSFWIRSLKYPDKTFHIEAHILPEITADLPSQPVDIQDWNHLVKVPLADPDFSLPGLDL</sequence>
<dbReference type="FunFam" id="3.30.30.30:FF:000005">
    <property type="entry name" value="Heat shock protein ssb1"/>
    <property type="match status" value="1"/>
</dbReference>
<evidence type="ECO:0000256" key="4">
    <source>
        <dbReference type="SAM" id="MobiDB-lite"/>
    </source>
</evidence>
<evidence type="ECO:0008006" key="7">
    <source>
        <dbReference type="Google" id="ProtNLM"/>
    </source>
</evidence>
<keyword evidence="2" id="KW-0547">Nucleotide-binding</keyword>
<feature type="compositionally biased region" description="Basic residues" evidence="4">
    <location>
        <begin position="575"/>
        <end position="586"/>
    </location>
</feature>
<dbReference type="FunFam" id="3.90.640.10:FF:000003">
    <property type="entry name" value="Molecular chaperone DnaK"/>
    <property type="match status" value="1"/>
</dbReference>
<evidence type="ECO:0000313" key="6">
    <source>
        <dbReference type="Proteomes" id="UP000708208"/>
    </source>
</evidence>
<keyword evidence="3" id="KW-0067">ATP-binding</keyword>
<protein>
    <recommendedName>
        <fullName evidence="7">Peptidase A2 domain-containing protein</fullName>
    </recommendedName>
</protein>
<dbReference type="InterPro" id="IPR018181">
    <property type="entry name" value="Heat_shock_70_CS"/>
</dbReference>
<accession>A0A8J2KPJ2</accession>
<dbReference type="FunFam" id="3.30.420.40:FF:000028">
    <property type="entry name" value="heat shock 70 kDa protein-like"/>
    <property type="match status" value="1"/>
</dbReference>
<dbReference type="Pfam" id="PF00012">
    <property type="entry name" value="HSP70"/>
    <property type="match status" value="2"/>
</dbReference>
<evidence type="ECO:0000256" key="2">
    <source>
        <dbReference type="ARBA" id="ARBA00022741"/>
    </source>
</evidence>